<feature type="transmembrane region" description="Helical" evidence="1">
    <location>
        <begin position="195"/>
        <end position="215"/>
    </location>
</feature>
<dbReference type="EMBL" id="JACHNC010000001">
    <property type="protein sequence ID" value="MBB4753056.1"/>
    <property type="molecule type" value="Genomic_DNA"/>
</dbReference>
<dbReference type="Proteomes" id="UP000590511">
    <property type="component" value="Unassembled WGS sequence"/>
</dbReference>
<accession>A0A7W7HM89</accession>
<evidence type="ECO:0000313" key="2">
    <source>
        <dbReference type="EMBL" id="GIE39663.1"/>
    </source>
</evidence>
<dbReference type="RefSeq" id="WP_188124799.1">
    <property type="nucleotide sequence ID" value="NZ_BOMP01000034.1"/>
</dbReference>
<keyword evidence="1" id="KW-0472">Membrane</keyword>
<reference evidence="2 5" key="2">
    <citation type="submission" date="2021-01" db="EMBL/GenBank/DDBJ databases">
        <title>Whole genome shotgun sequence of Actinoplanes lobatus NBRC 12513.</title>
        <authorList>
            <person name="Komaki H."/>
            <person name="Tamura T."/>
        </authorList>
    </citation>
    <scope>NUCLEOTIDE SEQUENCE [LARGE SCALE GENOMIC DNA]</scope>
    <source>
        <strain evidence="2 5">NBRC 12513</strain>
    </source>
</reference>
<evidence type="ECO:0000313" key="5">
    <source>
        <dbReference type="Proteomes" id="UP000631312"/>
    </source>
</evidence>
<keyword evidence="1" id="KW-1133">Transmembrane helix</keyword>
<sequence length="251" mass="27885">MVDQGQNRIQGYQLGDRNVQINLYGDDRMRRVLIGYTPELATSPESRSFAKAAEEAVISAECAVVKMPGWTDPPTVRQFRGNVKEFDIYVCLLGFCFGTPMKDAWWKSLPRAGLDWARKLGKPYIAIVIDKGPYTAEHDFYIDPEYQGRQRRFRRAVRSGRYHYCTVDSPDQLAEVLTEFLGRSAGRTRAPRPPVVDASAVALSVVLGVAGFLAFSVGVDMSVNWAATTAVLAAAGTYRGSRGVRLIREPD</sequence>
<reference evidence="3 4" key="1">
    <citation type="submission" date="2020-08" db="EMBL/GenBank/DDBJ databases">
        <title>Sequencing the genomes of 1000 actinobacteria strains.</title>
        <authorList>
            <person name="Klenk H.-P."/>
        </authorList>
    </citation>
    <scope>NUCLEOTIDE SEQUENCE [LARGE SCALE GENOMIC DNA]</scope>
    <source>
        <strain evidence="3 4">DSM 43150</strain>
    </source>
</reference>
<evidence type="ECO:0008006" key="6">
    <source>
        <dbReference type="Google" id="ProtNLM"/>
    </source>
</evidence>
<evidence type="ECO:0000313" key="4">
    <source>
        <dbReference type="Proteomes" id="UP000590511"/>
    </source>
</evidence>
<evidence type="ECO:0000256" key="1">
    <source>
        <dbReference type="SAM" id="Phobius"/>
    </source>
</evidence>
<protein>
    <recommendedName>
        <fullName evidence="6">DUF4062 domain-containing protein</fullName>
    </recommendedName>
</protein>
<name>A0A7W7HM89_9ACTN</name>
<keyword evidence="1" id="KW-0812">Transmembrane</keyword>
<dbReference type="EMBL" id="BOMP01000034">
    <property type="protein sequence ID" value="GIE39663.1"/>
    <property type="molecule type" value="Genomic_DNA"/>
</dbReference>
<dbReference type="AlphaFoldDB" id="A0A7W7HM89"/>
<organism evidence="3 4">
    <name type="scientific">Actinoplanes lobatus</name>
    <dbReference type="NCBI Taxonomy" id="113568"/>
    <lineage>
        <taxon>Bacteria</taxon>
        <taxon>Bacillati</taxon>
        <taxon>Actinomycetota</taxon>
        <taxon>Actinomycetes</taxon>
        <taxon>Micromonosporales</taxon>
        <taxon>Micromonosporaceae</taxon>
        <taxon>Actinoplanes</taxon>
    </lineage>
</organism>
<comment type="caution">
    <text evidence="3">The sequence shown here is derived from an EMBL/GenBank/DDBJ whole genome shotgun (WGS) entry which is preliminary data.</text>
</comment>
<dbReference type="Proteomes" id="UP000631312">
    <property type="component" value="Unassembled WGS sequence"/>
</dbReference>
<proteinExistence type="predicted"/>
<keyword evidence="5" id="KW-1185">Reference proteome</keyword>
<evidence type="ECO:0000313" key="3">
    <source>
        <dbReference type="EMBL" id="MBB4753056.1"/>
    </source>
</evidence>
<gene>
    <name evidence="2" type="ORF">Alo02nite_25610</name>
    <name evidence="3" type="ORF">BJ964_007217</name>
</gene>